<dbReference type="EMBL" id="PRFC01000473">
    <property type="protein sequence ID" value="PWU87543.1"/>
    <property type="molecule type" value="Genomic_DNA"/>
</dbReference>
<comment type="caution">
    <text evidence="3">The sequence shown here is derived from an EMBL/GenBank/DDBJ whole genome shotgun (WGS) entry which is preliminary data.</text>
</comment>
<dbReference type="Pfam" id="PF01456">
    <property type="entry name" value="Mucin"/>
    <property type="match status" value="1"/>
</dbReference>
<dbReference type="Proteomes" id="UP000246078">
    <property type="component" value="Unassembled WGS sequence"/>
</dbReference>
<dbReference type="VEuPathDB" id="TriTrypDB:TcCLB.506321.40"/>
<organism evidence="3 4">
    <name type="scientific">Trypanosoma cruzi</name>
    <dbReference type="NCBI Taxonomy" id="5693"/>
    <lineage>
        <taxon>Eukaryota</taxon>
        <taxon>Discoba</taxon>
        <taxon>Euglenozoa</taxon>
        <taxon>Kinetoplastea</taxon>
        <taxon>Metakinetoplastina</taxon>
        <taxon>Trypanosomatida</taxon>
        <taxon>Trypanosomatidae</taxon>
        <taxon>Trypanosoma</taxon>
        <taxon>Schizotrypanum</taxon>
    </lineage>
</organism>
<feature type="compositionally biased region" description="Low complexity" evidence="1">
    <location>
        <begin position="263"/>
        <end position="277"/>
    </location>
</feature>
<evidence type="ECO:0000256" key="1">
    <source>
        <dbReference type="SAM" id="MobiDB-lite"/>
    </source>
</evidence>
<feature type="compositionally biased region" description="Polar residues" evidence="1">
    <location>
        <begin position="127"/>
        <end position="148"/>
    </location>
</feature>
<feature type="compositionally biased region" description="Basic and acidic residues" evidence="1">
    <location>
        <begin position="239"/>
        <end position="248"/>
    </location>
</feature>
<dbReference type="VEuPathDB" id="TriTrypDB:C3747_473g13"/>
<feature type="compositionally biased region" description="Polar residues" evidence="1">
    <location>
        <begin position="161"/>
        <end position="186"/>
    </location>
</feature>
<evidence type="ECO:0000313" key="4">
    <source>
        <dbReference type="Proteomes" id="UP000246078"/>
    </source>
</evidence>
<dbReference type="AlphaFoldDB" id="A0A2V2UZ94"/>
<name>A0A2V2UZ94_TRYCR</name>
<protein>
    <submittedName>
        <fullName evidence="3">Putative mucin TcMUCII</fullName>
    </submittedName>
</protein>
<dbReference type="VEuPathDB" id="TriTrypDB:TcCL_Unassigned01378"/>
<feature type="compositionally biased region" description="Basic and acidic residues" evidence="1">
    <location>
        <begin position="30"/>
        <end position="44"/>
    </location>
</feature>
<reference evidence="3 4" key="1">
    <citation type="journal article" date="2018" name="Microb. Genom.">
        <title>Expanding an expanded genome: long-read sequencing of Trypanosoma cruzi.</title>
        <authorList>
            <person name="Berna L."/>
            <person name="Rodriguez M."/>
            <person name="Chiribao M.L."/>
            <person name="Parodi-Talice A."/>
            <person name="Pita S."/>
            <person name="Rijo G."/>
            <person name="Alvarez-Valin F."/>
            <person name="Robello C."/>
        </authorList>
    </citation>
    <scope>NUCLEOTIDE SEQUENCE [LARGE SCALE GENOMIC DNA]</scope>
    <source>
        <strain evidence="3 4">TCC</strain>
    </source>
</reference>
<feature type="compositionally biased region" description="Basic and acidic residues" evidence="1">
    <location>
        <begin position="63"/>
        <end position="74"/>
    </location>
</feature>
<sequence>MMTCHLLCALLMLALCCCPSVCVGASEGKLSDPGEHPNPQKDVSETNGNPKGTQGIQDLTTKMPKDQVENDAKSKQGPPSAPQGQPVDENRLGLEIPELNAAGSTNTPGSKTPEKNAGLSEDASGLQGITNPKNTLSISPGTATTGQTPVPPAPPEAISLASDNPESSDLAKQSAQTQVKTGQSELPSLGSAAEAGDNARDGQSLTGAEPQSSDASNTVQTESKRTTKPQSPTSPSADQTDRNAEDHAQTTTTTTAPEAPSNTAMTTEAPTTTTTRAPSHLREIEGSLSSSAWVCAPLLLAVSALAYTTLG</sequence>
<dbReference type="VEuPathDB" id="TriTrypDB:Tc_MARK_5858"/>
<feature type="compositionally biased region" description="Polar residues" evidence="1">
    <location>
        <begin position="201"/>
        <end position="221"/>
    </location>
</feature>
<keyword evidence="2" id="KW-0732">Signal</keyword>
<feature type="signal peptide" evidence="2">
    <location>
        <begin position="1"/>
        <end position="24"/>
    </location>
</feature>
<feature type="compositionally biased region" description="Polar residues" evidence="1">
    <location>
        <begin position="45"/>
        <end position="60"/>
    </location>
</feature>
<dbReference type="VEuPathDB" id="TriTrypDB:TcYC6_0153180"/>
<proteinExistence type="predicted"/>
<dbReference type="VEuPathDB" id="TriTrypDB:ECC02_010332"/>
<accession>A0A2V2UZ94</accession>
<gene>
    <name evidence="3" type="ORF">C3747_473g13</name>
</gene>
<evidence type="ECO:0000256" key="2">
    <source>
        <dbReference type="SAM" id="SignalP"/>
    </source>
</evidence>
<evidence type="ECO:0000313" key="3">
    <source>
        <dbReference type="EMBL" id="PWU87543.1"/>
    </source>
</evidence>
<feature type="compositionally biased region" description="Polar residues" evidence="1">
    <location>
        <begin position="228"/>
        <end position="238"/>
    </location>
</feature>
<feature type="region of interest" description="Disordered" evidence="1">
    <location>
        <begin position="30"/>
        <end position="282"/>
    </location>
</feature>
<dbReference type="InterPro" id="IPR000458">
    <property type="entry name" value="Tryp_mucin"/>
</dbReference>
<feature type="chain" id="PRO_5015879480" evidence="2">
    <location>
        <begin position="25"/>
        <end position="311"/>
    </location>
</feature>